<dbReference type="InterPro" id="IPR016047">
    <property type="entry name" value="M23ase_b-sheet_dom"/>
</dbReference>
<keyword evidence="3" id="KW-1185">Reference proteome</keyword>
<evidence type="ECO:0000259" key="1">
    <source>
        <dbReference type="SMART" id="SM00287"/>
    </source>
</evidence>
<dbReference type="SMART" id="SM00287">
    <property type="entry name" value="SH3b"/>
    <property type="match status" value="1"/>
</dbReference>
<organism evidence="2 3">
    <name type="scientific">Rhodocytophaga rosea</name>
    <dbReference type="NCBI Taxonomy" id="2704465"/>
    <lineage>
        <taxon>Bacteria</taxon>
        <taxon>Pseudomonadati</taxon>
        <taxon>Bacteroidota</taxon>
        <taxon>Cytophagia</taxon>
        <taxon>Cytophagales</taxon>
        <taxon>Rhodocytophagaceae</taxon>
        <taxon>Rhodocytophaga</taxon>
    </lineage>
</organism>
<sequence>MACGGVQPLREVFKKQTPYEKYEQSLKTAKLENTALGREWMAAGQRALRDSLTITLPFKETGYFAADKPAAISYRLSAKRGQRLVIGTEIKSTQPVQVFIDVFELNNASGRNPRHVATADTNTASLSYEVEEDQIHLIRLQPELLTSGNYTISITREPTLAFPIPGKNSKQIGSVWGVPRDGGARRHEGVDIFARKGTPVIASTNGYIRAANENNLGGKVVWLSDENRNQVLYYAHLDSQLVRGGERVEIGDTIGLVGNTGNARTTAPHLHFGIYRSGRGAFDPFPALQLASEDPQPVIADMKRLATWARVGAKKASVRIAPDAKATLLLELDRNTPVYITGGAANWYKVKLPNEITGYVSSTLIENLEKPLRTQRLQAPGLLLEQPDSLAPFVTALEAGDALPVLAENDEFLFVQTLNGEQGWIPKSAEIE</sequence>
<dbReference type="Proteomes" id="UP000480178">
    <property type="component" value="Chromosome"/>
</dbReference>
<dbReference type="GO" id="GO:0004222">
    <property type="term" value="F:metalloendopeptidase activity"/>
    <property type="evidence" value="ECO:0007669"/>
    <property type="project" value="TreeGrafter"/>
</dbReference>
<dbReference type="KEGG" id="rhoz:GXP67_31975"/>
<evidence type="ECO:0000313" key="2">
    <source>
        <dbReference type="EMBL" id="QHT72241.1"/>
    </source>
</evidence>
<dbReference type="PANTHER" id="PTHR21666:SF268">
    <property type="entry name" value="PEPTIDASE M23 DOMAIN-CONTAINING PROTEIN"/>
    <property type="match status" value="1"/>
</dbReference>
<dbReference type="Gene3D" id="2.70.70.10">
    <property type="entry name" value="Glucose Permease (Domain IIA)"/>
    <property type="match status" value="1"/>
</dbReference>
<protein>
    <submittedName>
        <fullName evidence="2">Peptidoglycan DD-metalloendopeptidase family protein</fullName>
    </submittedName>
</protein>
<dbReference type="InterPro" id="IPR011055">
    <property type="entry name" value="Dup_hybrid_motif"/>
</dbReference>
<dbReference type="EMBL" id="CP048222">
    <property type="protein sequence ID" value="QHT72241.1"/>
    <property type="molecule type" value="Genomic_DNA"/>
</dbReference>
<dbReference type="Pfam" id="PF01551">
    <property type="entry name" value="Peptidase_M23"/>
    <property type="match status" value="1"/>
</dbReference>
<dbReference type="CDD" id="cd12797">
    <property type="entry name" value="M23_peptidase"/>
    <property type="match status" value="1"/>
</dbReference>
<dbReference type="InterPro" id="IPR003646">
    <property type="entry name" value="SH3-like_bac-type"/>
</dbReference>
<dbReference type="SUPFAM" id="SSF51261">
    <property type="entry name" value="Duplicated hybrid motif"/>
    <property type="match status" value="1"/>
</dbReference>
<dbReference type="AlphaFoldDB" id="A0A6C0GVG8"/>
<dbReference type="PANTHER" id="PTHR21666">
    <property type="entry name" value="PEPTIDASE-RELATED"/>
    <property type="match status" value="1"/>
</dbReference>
<dbReference type="InterPro" id="IPR050570">
    <property type="entry name" value="Cell_wall_metabolism_enzyme"/>
</dbReference>
<dbReference type="Pfam" id="PF08239">
    <property type="entry name" value="SH3_3"/>
    <property type="match status" value="1"/>
</dbReference>
<name>A0A6C0GVG8_9BACT</name>
<evidence type="ECO:0000313" key="3">
    <source>
        <dbReference type="Proteomes" id="UP000480178"/>
    </source>
</evidence>
<reference evidence="2 3" key="1">
    <citation type="submission" date="2020-01" db="EMBL/GenBank/DDBJ databases">
        <authorList>
            <person name="Kim M.K."/>
        </authorList>
    </citation>
    <scope>NUCLEOTIDE SEQUENCE [LARGE SCALE GENOMIC DNA]</scope>
    <source>
        <strain evidence="2 3">172606-1</strain>
    </source>
</reference>
<dbReference type="Gene3D" id="2.30.30.40">
    <property type="entry name" value="SH3 Domains"/>
    <property type="match status" value="2"/>
</dbReference>
<accession>A0A6C0GVG8</accession>
<proteinExistence type="predicted"/>
<feature type="domain" description="SH3b" evidence="1">
    <location>
        <begin position="306"/>
        <end position="369"/>
    </location>
</feature>
<gene>
    <name evidence="2" type="ORF">GXP67_31975</name>
</gene>